<name>A0AAE1UPM4_9EUCA</name>
<dbReference type="EMBL" id="JAWZYT010000079">
    <property type="protein sequence ID" value="KAK4328401.1"/>
    <property type="molecule type" value="Genomic_DNA"/>
</dbReference>
<keyword evidence="2" id="KW-1185">Reference proteome</keyword>
<accession>A0AAE1UPM4</accession>
<proteinExistence type="predicted"/>
<reference evidence="1" key="1">
    <citation type="submission" date="2023-11" db="EMBL/GenBank/DDBJ databases">
        <title>Genome assemblies of two species of porcelain crab, Petrolisthes cinctipes and Petrolisthes manimaculis (Anomura: Porcellanidae).</title>
        <authorList>
            <person name="Angst P."/>
        </authorList>
    </citation>
    <scope>NUCLEOTIDE SEQUENCE</scope>
    <source>
        <strain evidence="1">PB745_02</strain>
        <tissue evidence="1">Gill</tissue>
    </source>
</reference>
<sequence>MRMEGRRECEKRSVRVDEVDRRGGEKNIMMKDGMKDTEDEKVEMMKGKGEARVEKSDGIEINLGWGSCV</sequence>
<dbReference type="AlphaFoldDB" id="A0AAE1UPM4"/>
<comment type="caution">
    <text evidence="1">The sequence shown here is derived from an EMBL/GenBank/DDBJ whole genome shotgun (WGS) entry which is preliminary data.</text>
</comment>
<evidence type="ECO:0000313" key="2">
    <source>
        <dbReference type="Proteomes" id="UP001292094"/>
    </source>
</evidence>
<gene>
    <name evidence="1" type="ORF">Pmani_001194</name>
</gene>
<organism evidence="1 2">
    <name type="scientific">Petrolisthes manimaculis</name>
    <dbReference type="NCBI Taxonomy" id="1843537"/>
    <lineage>
        <taxon>Eukaryota</taxon>
        <taxon>Metazoa</taxon>
        <taxon>Ecdysozoa</taxon>
        <taxon>Arthropoda</taxon>
        <taxon>Crustacea</taxon>
        <taxon>Multicrustacea</taxon>
        <taxon>Malacostraca</taxon>
        <taxon>Eumalacostraca</taxon>
        <taxon>Eucarida</taxon>
        <taxon>Decapoda</taxon>
        <taxon>Pleocyemata</taxon>
        <taxon>Anomura</taxon>
        <taxon>Galatheoidea</taxon>
        <taxon>Porcellanidae</taxon>
        <taxon>Petrolisthes</taxon>
    </lineage>
</organism>
<evidence type="ECO:0000313" key="1">
    <source>
        <dbReference type="EMBL" id="KAK4328401.1"/>
    </source>
</evidence>
<dbReference type="Proteomes" id="UP001292094">
    <property type="component" value="Unassembled WGS sequence"/>
</dbReference>
<protein>
    <submittedName>
        <fullName evidence="1">Uncharacterized protein</fullName>
    </submittedName>
</protein>